<name>A0A0C1QHD8_9GAMM</name>
<dbReference type="Gene3D" id="3.40.50.720">
    <property type="entry name" value="NAD(P)-binding Rossmann-like Domain"/>
    <property type="match status" value="1"/>
</dbReference>
<accession>A0A0C1QHD8</accession>
<evidence type="ECO:0000313" key="2">
    <source>
        <dbReference type="Proteomes" id="UP000031327"/>
    </source>
</evidence>
<proteinExistence type="predicted"/>
<dbReference type="AlphaFoldDB" id="A0A0C1QHD8"/>
<dbReference type="SUPFAM" id="SSF51735">
    <property type="entry name" value="NAD(P)-binding Rossmann-fold domains"/>
    <property type="match status" value="1"/>
</dbReference>
<dbReference type="InterPro" id="IPR036291">
    <property type="entry name" value="NAD(P)-bd_dom_sf"/>
</dbReference>
<dbReference type="RefSeq" id="WP_039607954.1">
    <property type="nucleotide sequence ID" value="NZ_JWIC01000003.1"/>
</dbReference>
<dbReference type="OrthoDB" id="6304545at2"/>
<evidence type="ECO:0000313" key="1">
    <source>
        <dbReference type="EMBL" id="KID58785.1"/>
    </source>
</evidence>
<gene>
    <name evidence="1" type="ORF">JF50_02675</name>
</gene>
<comment type="caution">
    <text evidence="1">The sequence shown here is derived from an EMBL/GenBank/DDBJ whole genome shotgun (WGS) entry which is preliminary data.</text>
</comment>
<protein>
    <submittedName>
        <fullName evidence="1">Uncharacterized protein</fullName>
    </submittedName>
</protein>
<organism evidence="1 2">
    <name type="scientific">Pseudoalteromonas luteoviolacea</name>
    <dbReference type="NCBI Taxonomy" id="43657"/>
    <lineage>
        <taxon>Bacteria</taxon>
        <taxon>Pseudomonadati</taxon>
        <taxon>Pseudomonadota</taxon>
        <taxon>Gammaproteobacteria</taxon>
        <taxon>Alteromonadales</taxon>
        <taxon>Pseudoalteromonadaceae</taxon>
        <taxon>Pseudoalteromonas</taxon>
    </lineage>
</organism>
<dbReference type="EMBL" id="JWIC01000003">
    <property type="protein sequence ID" value="KID58785.1"/>
    <property type="molecule type" value="Genomic_DNA"/>
</dbReference>
<sequence length="238" mass="26247">MSAAQTLLLVQAESEFDQAVVDHYLSANVNVILIAPSAEFQSQNVSLPSLSLAEIQAQGEPDVGQLLTEKGMLDNGQPLVVIQGVQCANEQALFTDASCLAQITMHLDNTFLIYQSLATFVKEVGANIVFPLYSDSLSYLGQAVNSVANHALNAFMKTLARELTSDTVFINSAVIPYLAKDEAERKKMRRALKRSVFGMRPTVFLQQEFIEFIAHFSHYNNMMTGQCMTMRPSTEISV</sequence>
<reference evidence="1 2" key="1">
    <citation type="submission" date="2014-12" db="EMBL/GenBank/DDBJ databases">
        <title>Draft Genome Sequence of Pseudoalteromonas luteoviolacea HI1.</title>
        <authorList>
            <person name="Asahina A.Y."/>
            <person name="Hadfield M.G."/>
        </authorList>
    </citation>
    <scope>NUCLEOTIDE SEQUENCE [LARGE SCALE GENOMIC DNA]</scope>
    <source>
        <strain evidence="1 2">HI1</strain>
    </source>
</reference>
<dbReference type="Proteomes" id="UP000031327">
    <property type="component" value="Unassembled WGS sequence"/>
</dbReference>